<evidence type="ECO:0000313" key="2">
    <source>
        <dbReference type="EMBL" id="GIE95502.1"/>
    </source>
</evidence>
<reference evidence="2" key="1">
    <citation type="submission" date="2021-01" db="EMBL/GenBank/DDBJ databases">
        <title>Whole genome shotgun sequence of Actinoplanes rishiriensis NBRC 108556.</title>
        <authorList>
            <person name="Komaki H."/>
            <person name="Tamura T."/>
        </authorList>
    </citation>
    <scope>NUCLEOTIDE SEQUENCE</scope>
    <source>
        <strain evidence="2">NBRC 108556</strain>
    </source>
</reference>
<evidence type="ECO:0000313" key="3">
    <source>
        <dbReference type="Proteomes" id="UP000636960"/>
    </source>
</evidence>
<dbReference type="AlphaFoldDB" id="A0A919JY88"/>
<keyword evidence="3" id="KW-1185">Reference proteome</keyword>
<accession>A0A919JY88</accession>
<comment type="caution">
    <text evidence="2">The sequence shown here is derived from an EMBL/GenBank/DDBJ whole genome shotgun (WGS) entry which is preliminary data.</text>
</comment>
<evidence type="ECO:0000259" key="1">
    <source>
        <dbReference type="Pfam" id="PF01814"/>
    </source>
</evidence>
<name>A0A919JY88_9ACTN</name>
<dbReference type="Gene3D" id="1.20.120.520">
    <property type="entry name" value="nmb1532 protein domain like"/>
    <property type="match status" value="1"/>
</dbReference>
<dbReference type="Proteomes" id="UP000636960">
    <property type="component" value="Unassembled WGS sequence"/>
</dbReference>
<organism evidence="2 3">
    <name type="scientific">Paractinoplanes rishiriensis</name>
    <dbReference type="NCBI Taxonomy" id="1050105"/>
    <lineage>
        <taxon>Bacteria</taxon>
        <taxon>Bacillati</taxon>
        <taxon>Actinomycetota</taxon>
        <taxon>Actinomycetes</taxon>
        <taxon>Micromonosporales</taxon>
        <taxon>Micromonosporaceae</taxon>
        <taxon>Paractinoplanes</taxon>
    </lineage>
</organism>
<protein>
    <recommendedName>
        <fullName evidence="1">Hemerythrin-like domain-containing protein</fullName>
    </recommendedName>
</protein>
<sequence>MLPGQAAAPAGPNDLTGMFVIHHAFRRDLRAFVAAVTGTPAGDTVSWRALHDRWRLFGTFLHHHHTTEDEAIWPLLLSRVDEAGRETLAAMEAEHHEIDPLLAACGDGFATLATHGDEDVRASLEVRMVAAAERLHRHLAHEETEALVLVQAHLTPAEWEVMEEKSAKGSYTFRELMALVPWIMYGLPVEAQRRLLKLAGPTLALLWRVNRRGFARREAATFRSAV</sequence>
<feature type="domain" description="Hemerythrin-like" evidence="1">
    <location>
        <begin position="22"/>
        <end position="146"/>
    </location>
</feature>
<dbReference type="EMBL" id="BOMV01000032">
    <property type="protein sequence ID" value="GIE95502.1"/>
    <property type="molecule type" value="Genomic_DNA"/>
</dbReference>
<proteinExistence type="predicted"/>
<dbReference type="InterPro" id="IPR012312">
    <property type="entry name" value="Hemerythrin-like"/>
</dbReference>
<dbReference type="CDD" id="cd12108">
    <property type="entry name" value="Hr-like"/>
    <property type="match status" value="1"/>
</dbReference>
<gene>
    <name evidence="2" type="ORF">Ari01nite_29670</name>
</gene>
<dbReference type="Pfam" id="PF01814">
    <property type="entry name" value="Hemerythrin"/>
    <property type="match status" value="1"/>
</dbReference>